<dbReference type="InterPro" id="IPR008929">
    <property type="entry name" value="Chondroitin_lyas"/>
</dbReference>
<keyword evidence="8" id="KW-1185">Reference proteome</keyword>
<evidence type="ECO:0000256" key="3">
    <source>
        <dbReference type="ARBA" id="ARBA00022764"/>
    </source>
</evidence>
<feature type="transmembrane region" description="Helical" evidence="5">
    <location>
        <begin position="47"/>
        <end position="66"/>
    </location>
</feature>
<dbReference type="CDD" id="cd00063">
    <property type="entry name" value="FN3"/>
    <property type="match status" value="2"/>
</dbReference>
<dbReference type="GO" id="GO:0042597">
    <property type="term" value="C:periplasmic space"/>
    <property type="evidence" value="ECO:0007669"/>
    <property type="project" value="UniProtKB-SubCell"/>
</dbReference>
<organism evidence="7 8">
    <name type="scientific">Paenibacillus silvestris</name>
    <dbReference type="NCBI Taxonomy" id="2606219"/>
    <lineage>
        <taxon>Bacteria</taxon>
        <taxon>Bacillati</taxon>
        <taxon>Bacillota</taxon>
        <taxon>Bacilli</taxon>
        <taxon>Bacillales</taxon>
        <taxon>Paenibacillaceae</taxon>
        <taxon>Paenibacillus</taxon>
    </lineage>
</organism>
<dbReference type="SUPFAM" id="SSF48230">
    <property type="entry name" value="Chondroitin AC/alginate lyase"/>
    <property type="match status" value="1"/>
</dbReference>
<evidence type="ECO:0000256" key="5">
    <source>
        <dbReference type="SAM" id="Phobius"/>
    </source>
</evidence>
<proteinExistence type="predicted"/>
<evidence type="ECO:0000313" key="8">
    <source>
        <dbReference type="Proteomes" id="UP000481087"/>
    </source>
</evidence>
<keyword evidence="2" id="KW-0732">Signal</keyword>
<dbReference type="Pfam" id="PF00041">
    <property type="entry name" value="fn3"/>
    <property type="match status" value="2"/>
</dbReference>
<keyword evidence="5" id="KW-0472">Membrane</keyword>
<dbReference type="SUPFAM" id="SSF49785">
    <property type="entry name" value="Galactose-binding domain-like"/>
    <property type="match status" value="1"/>
</dbReference>
<dbReference type="SUPFAM" id="SSF49265">
    <property type="entry name" value="Fibronectin type III"/>
    <property type="match status" value="1"/>
</dbReference>
<evidence type="ECO:0000313" key="7">
    <source>
        <dbReference type="EMBL" id="MZQ85551.1"/>
    </source>
</evidence>
<dbReference type="InterPro" id="IPR032518">
    <property type="entry name" value="HepII_N"/>
</dbReference>
<dbReference type="Gene3D" id="2.70.98.70">
    <property type="match status" value="1"/>
</dbReference>
<dbReference type="Gene3D" id="2.60.40.10">
    <property type="entry name" value="Immunoglobulins"/>
    <property type="match status" value="3"/>
</dbReference>
<dbReference type="PANTHER" id="PTHR39210:SF1">
    <property type="entry name" value="HEPARIN-SULFATE LYASE"/>
    <property type="match status" value="1"/>
</dbReference>
<dbReference type="InterPro" id="IPR013783">
    <property type="entry name" value="Ig-like_fold"/>
</dbReference>
<evidence type="ECO:0000256" key="4">
    <source>
        <dbReference type="ARBA" id="ARBA00023239"/>
    </source>
</evidence>
<accession>A0A6L8V7F0</accession>
<dbReference type="Pfam" id="PF16332">
    <property type="entry name" value="DUF4962"/>
    <property type="match status" value="2"/>
</dbReference>
<evidence type="ECO:0000259" key="6">
    <source>
        <dbReference type="PROSITE" id="PS50853"/>
    </source>
</evidence>
<dbReference type="Pfam" id="PF07940">
    <property type="entry name" value="Hepar_II_III_C"/>
    <property type="match status" value="1"/>
</dbReference>
<keyword evidence="5" id="KW-0812">Transmembrane</keyword>
<dbReference type="InterPro" id="IPR003961">
    <property type="entry name" value="FN3_dom"/>
</dbReference>
<reference evidence="7 8" key="1">
    <citation type="submission" date="2019-12" db="EMBL/GenBank/DDBJ databases">
        <title>Paenibacillus sp. nov. sp. isolated from soil.</title>
        <authorList>
            <person name="Kim J."/>
            <person name="Jeong S.E."/>
            <person name="Jung H.S."/>
            <person name="Jeon C.O."/>
        </authorList>
    </citation>
    <scope>NUCLEOTIDE SEQUENCE [LARGE SCALE GENOMIC DNA]</scope>
    <source>
        <strain evidence="7 8">5J-6</strain>
    </source>
</reference>
<comment type="subcellular location">
    <subcellularLocation>
        <location evidence="1">Periplasm</location>
    </subcellularLocation>
</comment>
<protein>
    <submittedName>
        <fullName evidence="7">DUF4962 domain-containing protein</fullName>
    </submittedName>
</protein>
<dbReference type="SMART" id="SM00060">
    <property type="entry name" value="FN3"/>
    <property type="match status" value="2"/>
</dbReference>
<dbReference type="Proteomes" id="UP000481087">
    <property type="component" value="Unassembled WGS sequence"/>
</dbReference>
<feature type="domain" description="Fibronectin type-III" evidence="6">
    <location>
        <begin position="1277"/>
        <end position="1366"/>
    </location>
</feature>
<name>A0A6L8V7F0_9BACL</name>
<keyword evidence="4" id="KW-0456">Lyase</keyword>
<dbReference type="Gene3D" id="1.50.10.100">
    <property type="entry name" value="Chondroitin AC/alginate lyase"/>
    <property type="match status" value="1"/>
</dbReference>
<dbReference type="InterPro" id="IPR008979">
    <property type="entry name" value="Galactose-bd-like_sf"/>
</dbReference>
<evidence type="ECO:0000256" key="1">
    <source>
        <dbReference type="ARBA" id="ARBA00004418"/>
    </source>
</evidence>
<dbReference type="PANTHER" id="PTHR39210">
    <property type="entry name" value="HEPARIN-SULFATE LYASE"/>
    <property type="match status" value="1"/>
</dbReference>
<evidence type="ECO:0000256" key="2">
    <source>
        <dbReference type="ARBA" id="ARBA00022729"/>
    </source>
</evidence>
<feature type="domain" description="Fibronectin type-III" evidence="6">
    <location>
        <begin position="1183"/>
        <end position="1270"/>
    </location>
</feature>
<dbReference type="InterPro" id="IPR012480">
    <property type="entry name" value="Hepar_II_III_C"/>
</dbReference>
<dbReference type="InterPro" id="IPR036116">
    <property type="entry name" value="FN3_sf"/>
</dbReference>
<dbReference type="Gene3D" id="2.60.120.260">
    <property type="entry name" value="Galactose-binding domain-like"/>
    <property type="match status" value="1"/>
</dbReference>
<keyword evidence="3" id="KW-0574">Periplasm</keyword>
<sequence length="1599" mass="175334">MAGTMNHNERGDLFAIEFTHQASAHESLIGMKGMMLVLVRGSMRKKLALTMIIVMICSLFDWSPLFKTSTANAAVSWPAAVLTGLNTPFAPEDRLVTTQNPPDFRWPSVPGADSYDLQISQSSTVSSVVYENNAITVNYHNFSHVFEAGTWYWRVRYHTPSGGLSEWSEIRKFRIEEDSVKFVVPPVETLLSEVGSQHPRIWTKPETLDAFRGLAQTAGKEFYEAKRAWALANLSVDLPKEPTSVDRAYSDGVVNQMMDMAFVYLISNNAIVGEKAKARLLDIAKWKTDGVTGYVAQDQIHRYITYKSAMAYDWLYGIMTQDERDKVKGMIKIRTQTMVNDLIDKHPIPKNPFDSHGWTAYGYIGIIATAMLHDLDDAETWFRYVVPSYINLMPPWGGESGGWAQGTGYWQWSTLFGKEFMDVLLYATGFNLYDKAYARNEGLYPLYAFPKGSPKGIFGDGSEDSPGGPSVSVYNRLAQMYKDARLKWAAQAVGAGMYPDLSNYFYGAPDVSAQPPLDMPDSRWFQDIGLVAMHEKLYDPDSVSLYFKSSPYGSYNHSHADQNSFIINAFGEPLAIESGFYDDYDTDHDKYYAKMTLASNAITYDGKYGQPVNNIDADGQIVGFVTHPDFDAVSGDASAAYSNALSKADRSIIYVRPNMFVVIDDLQSKKAGGNEFEWRLHAEDDLALDADQAGATILKGAAGLKVRMHAPQQLRTEYEDRFLGIGGTEIPPTKAYAGEQQKHAAFITPKAENATFVSTLEAYKRDSAPQQVQSENHGDYLKLTFTDGTVVYVRLTAAAGEINAGSIRFNGSAAAIKGDSVLLVNGTKVVKDGVTLIESDQIATVVYGRDRLSISSLSDTQVKIHSPGTNKLVHGGSGKEIPRGGSVPEAMGLRGVHWDSEGNTLLVHAESGQRDFKLNQAPVPAPLPDVALQTVIDGVASTVTLQAYSDTLGAPVAWGNLTNVAGLYVVEEAPDGLLFEQHGRRQSVYLEANAAVILQGDAGQLKLRRIRTDAPAATQLWTDPEAAKSTLYMQWQEAESIAAFGGKSFTKYSNRPFMSGGVGLGGWDQPGQWAKWTIQVPKPGKYDLVMKYVAWSPPAGTLTGRLAMVGNQAYYLEAPTTYGANGVPDWGQTPEVWRGLRVKTGQQLEAGPVDITLWLTGGPMNLDWIGLIEEQPDEERPTPPTQLQLISKTDSTATIGWTPSTDNVGVKEYILYVNGVQKKVLPSGTTSETITGLTAANSYTIQLEAVDTSDNRSLLSAPLVFLTPDTDAPAWGTSASLLIEHVFPNAVRLRWSPATDNSGSVAAYKIYREDGTEAGMTAGHLNAFDVVGLQPGGVYTFHVEAADFAGNVTTDGPSLMVTIPASASGGEYYESFDQMPLGPLAATNWRVDVREASTSTVTIEPSPQSSGHVLLVKDATFPSDNEYVEDPIVTRSSTELKGKVTFETRFLFDPLCTNSADRLCTKNGNFELKLGSFGKDIARFTGFSDGTFGYWSDPGTSLKIPKQSGFTLPSGQWMTLRLDLDTALKKYDLTVQSDALKGYKGLVQEYGSLNRTTGVYTVQGIPFYSEPTKEGITTFRFSTNRYTSKFTFDYVTMYP</sequence>
<comment type="caution">
    <text evidence="7">The sequence shown here is derived from an EMBL/GenBank/DDBJ whole genome shotgun (WGS) entry which is preliminary data.</text>
</comment>
<gene>
    <name evidence="7" type="ORF">GQF01_25865</name>
</gene>
<dbReference type="GO" id="GO:0016829">
    <property type="term" value="F:lyase activity"/>
    <property type="evidence" value="ECO:0007669"/>
    <property type="project" value="UniProtKB-KW"/>
</dbReference>
<dbReference type="PROSITE" id="PS50853">
    <property type="entry name" value="FN3"/>
    <property type="match status" value="2"/>
</dbReference>
<dbReference type="EMBL" id="WTUZ01000022">
    <property type="protein sequence ID" value="MZQ85551.1"/>
    <property type="molecule type" value="Genomic_DNA"/>
</dbReference>
<keyword evidence="5" id="KW-1133">Transmembrane helix</keyword>